<feature type="compositionally biased region" description="Pro residues" evidence="1">
    <location>
        <begin position="924"/>
        <end position="936"/>
    </location>
</feature>
<sequence>MDDPTPGDPEQLQELITSQGALVDLADEIDGALTELMNAHSTTFVGQTAEALRDMMDGRLREYISGFREAHQTVQDALVTYRSVMIEQQGIADSALTAAQGLDEDDEEGRETHKSTAETARDTLESAANTAGQALNSAAYSIPSAVDECAEFWKFLTIFALVLIIPAMIFGGVVALAAIALNAALLIKTAVDFSKGDASVTDLVLGIIGVLIPTTRGINITKIGSSFKNWSKTTFKPMGQMNNLGKFMYLTHLVGRPILYVPVHLFRGIKNAPMFANMSNMNTLGKFMYLGNLAFRGLAFAPVHLTRAGATFASFSSDALATAWRANGFAGAMRTVGDGISWAGRTSLTRLNGLTGFSGYVWANAKLGGLTLVVPVNAAEIGAKFTWTGLGQAAKIGFWNRGVLNQFRTGAFVQGNNAIDIRAFRGIADDGKVVADVNKLIRYQPGGAAGLHTISNTMHLVAFGDIGRGAQGLVPGNFGMGDMPSSNPISLSFADRGLHVGMTHIPGLGDTLADVPRGAGGLGGMPPASLVVHAPGVDGRPVAITVPLLSDGFAAGGRGGDVSVVIDLDGFTPIRVTYGENGLTIVPVNATGGMPAINVSGMPQLGEMSLVPPSGLAIPPANLSPSADLANQALGGLNGAPKLGAGDLAFDINVGSMPSLRLNFADDGLSLSMPDISLTGASRPTVDFPPVETPSLSGINNAAPALPDTGTLTPPALGQTDHAGVNVGVHAGGLPPGVSVTAPHANQLNVGLGGANNFSINLADGLRHSVDDLTTATPNGRPGNVDATVAPPAGGITASPLGATPPPARVDTGSLADISVNVNGISAIKISSIEAKPVGSAANADSAPNAGLKAGGSGVSDGIRAAQIPTPAAATPDVPVPAGLTDGAHGVTRGTEAVDGPGLIATGRATPPVITDMPEAAVPVPQPAPAPAPAPAPGTQSAPTGTPSPTPAPVKGNVPGTGGGSSLDNLFTGKLWDLNPELAAWRALEVLGLTRNAPPPALYGSGPLIGFAKIPPTDVNPVEGIELRTMTRNNPGQVTDPAATATPPNVAPAVTQAGPAGTGPLPAGTQTFNTPVHGLGTPPGPVPAPAGGPSPLGTSSFGPPPGSTAGGAGGTSASHTFGAIDDLDNIYDASRPATPETSPPPGGSHVTSGANLTEAPPDSAIVRLSETPGGSSGITPLPAHTTPPAPETVTIPVPGPGGFHVTATIGEGGGIGRVTLTAPDGDTIVATRAADTFRAHQDLGGGVTRDWQFRLDGNELTDLTVYRHADLGGFDGFHGARLRFDELSGTATPTLLRPGTNGGEVVQLNAVTGLGAHLNGSLVTFNGSRLVVGADGLVTHRVVPVPGGGANGQHVFTPVGGPPGGATIRTLDGQQVDGVTPTAQVGGGTRLEGAGVHLSVDTTGTRLNTVVEVTGRGGGGLGAFVHTPVGGGEALVRAADGAGAGTVAHGLVRVPGPEVTTVHHAGGARPGALVEEVFHLRGGPGGLNGVDLVVPAQGDVGRLVTAAGEVEVPVRAQVGGGFRFEGGGHHVVVGPRGEVTHTVVEVTGRGGGGLGTFVHTPVGGGEALVRAADGAGAGTVAHGLVRVPGPEVTTVHHAGGARPGALVEEVFHLRGGPGGLNGVDLVVPAQGDVGRLVTAAGEVEVPVRAQVGGGFRFEGGGHHVVVGPRGEVTHTVVEVTGRGGGGLGTFVHTPVGGGAPAVRAGDGAEAAGTVANGTVRVPGAQVDTVHHVGGARPGALVEEVFHLRGGPDGLNGRDLTVPANGTAGQLSTPGGRPVAVTVTPQFADGVPTGFRFEGDGHHVAINPRGEITHDVVRLRPPGAPGAPASFGFIGRADANDLTVRAIDGGAVPNANLARLPDGGLTLSTRNGDVVDTFTARGDWQSQTTRLPGNGPEGADEFVRMQQVGDDPGRRIFGLFDENDVAVPDRSVLPRTLPDGSTGFRVDGADGAFRLHGPGGRVDIAVSAPDANGIRNVTIHAADGGAPTNLRVVELSDGVTSRFIDVTRADAPRLLDGEMSRVDRVTVTRLAGGGGFEVRPQGGARAGEWQTYSGSGKLTGQRIDVFKGGQAVDGQFFRIDYPEEGKPTWVRETTTGAAPATRSWQNFGEVDTKGMKNGHVSLISHTGSPVFDRRFLPNGRIVDSHAATPGPRGDGLSYGPSTREHWSEIRPDGTLGDFGRRKWSVSGRAWVDYSQNGDPVRHFREVPQGGHILADMRGIPAHSWHGRTSVWHRYDAEYTQVATGDRTWGLGRAWTDTMLDPATGQMKLVHQKISRVAGWDNLDNLRRFHAHDINPNGSWSSHWKGISPQGKEVGGSRTMKNGDTLNTQRIAEQRPPHWYRTWLSSEVRHTDFGPGWFGRHFGGAPRLDADGAPVVQAPWARDNTLQVGRWEQIRGDVTIDHGVSFTSQQEYLKIRMSHTGAVTDETRKLMNGNELRVGDVELPDGVTMPNHYQAWSEGADNLKGHRSYNPADFRTIDLPARSGLRAQDVLFVDRFHVNPNAADAFTPTANAADWNITRVGFKDGTMLEYRPRPQAGVGDALDFRRTAHHGGNADWTHLDHHGAVIARQDTFGLGGDAFQVWAKRGDNPFSNSFKWTDSNGATGVRKVAATNDIHYRGWDRHSFQDFRDGRLVHEHRLFADGVTVQSWKLPGGAGDVGENWRWNKMDANGVAKEFGDQGDRIRVWYKGDTRFDSWQPGARWVDFMGTGDDAVRIQEIPNFAKSGNPVRDMLTTNPFRVREYVGTPDGIGAARGADAYRTWKEHDAGVVTREMKRLPDGTFLEKETWQKQWRRHSFGADGAHHVVSERTIHGNVFEYDTLGRATLVGRETHFIDFSNEFRGFSREWREPQRWSWGPAVTNAPGGVQGAESLYRPFLFNSTGALLVEGAQEFVLDFVMNLAVFGIVSAATGTPFTITDVQQAAFAAALGTGVKTLSGGLHNWAAHRFGWRTGWGNEDQGNAYHFRQNNEDVAGEFAGNEKVLRWRAGTYDFFKDTTVGALTGFAAGAAGAAIFGVKDSEGERHLLSGGDAALFGAAGALGGVVGGLSVAAVRGMIQNTAASRFYHRAGVIDFLAMPIIGKLMDKTLAYLVFGPLIRPALGITPPEPTPQPTPTPTPTPTPGSNP</sequence>
<feature type="compositionally biased region" description="Pro residues" evidence="1">
    <location>
        <begin position="3099"/>
        <end position="3120"/>
    </location>
</feature>
<gene>
    <name evidence="3" type="ORF">CAG99_06365</name>
</gene>
<keyword evidence="2" id="KW-0812">Transmembrane</keyword>
<feature type="region of interest" description="Disordered" evidence="1">
    <location>
        <begin position="920"/>
        <end position="965"/>
    </location>
</feature>
<feature type="region of interest" description="Disordered" evidence="1">
    <location>
        <begin position="2141"/>
        <end position="2170"/>
    </location>
</feature>
<reference evidence="3 4" key="1">
    <citation type="submission" date="2017-05" db="EMBL/GenBank/DDBJ databases">
        <title>Complete genome sequence of Streptomyces sp. SCSIO 03032 revealed the diverse biosynthetic pathways for its bioactive secondary metabolites.</title>
        <authorList>
            <person name="Ma L."/>
            <person name="Zhu Y."/>
            <person name="Zhang W."/>
            <person name="Zhang G."/>
            <person name="Tian X."/>
            <person name="Zhang S."/>
            <person name="Zhang C."/>
        </authorList>
    </citation>
    <scope>NUCLEOTIDE SEQUENCE [LARGE SCALE GENOMIC DNA]</scope>
    <source>
        <strain evidence="3 4">SCSIO 03032</strain>
    </source>
</reference>
<feature type="compositionally biased region" description="Low complexity" evidence="1">
    <location>
        <begin position="1056"/>
        <end position="1071"/>
    </location>
</feature>
<evidence type="ECO:0000313" key="3">
    <source>
        <dbReference type="EMBL" id="ARQ68527.1"/>
    </source>
</evidence>
<name>A0A1W7CUW5_9ACTN</name>
<feature type="region of interest" description="Disordered" evidence="1">
    <location>
        <begin position="3096"/>
        <end position="3120"/>
    </location>
</feature>
<feature type="compositionally biased region" description="Low complexity" evidence="1">
    <location>
        <begin position="1038"/>
        <end position="1051"/>
    </location>
</feature>
<evidence type="ECO:0000256" key="1">
    <source>
        <dbReference type="SAM" id="MobiDB-lite"/>
    </source>
</evidence>
<feature type="region of interest" description="Disordered" evidence="1">
    <location>
        <begin position="1032"/>
        <end position="1051"/>
    </location>
</feature>
<feature type="transmembrane region" description="Helical" evidence="2">
    <location>
        <begin position="3026"/>
        <end position="3047"/>
    </location>
</feature>
<protein>
    <submittedName>
        <fullName evidence="3">Uncharacterized protein</fullName>
    </submittedName>
</protein>
<dbReference type="Proteomes" id="UP000194218">
    <property type="component" value="Chromosome"/>
</dbReference>
<evidence type="ECO:0000256" key="2">
    <source>
        <dbReference type="SAM" id="Phobius"/>
    </source>
</evidence>
<dbReference type="EMBL" id="CP021121">
    <property type="protein sequence ID" value="ARQ68527.1"/>
    <property type="molecule type" value="Genomic_DNA"/>
</dbReference>
<organism evidence="3 4">
    <name type="scientific">Streptomyces marincola</name>
    <dbReference type="NCBI Taxonomy" id="2878388"/>
    <lineage>
        <taxon>Bacteria</taxon>
        <taxon>Bacillati</taxon>
        <taxon>Actinomycetota</taxon>
        <taxon>Actinomycetes</taxon>
        <taxon>Kitasatosporales</taxon>
        <taxon>Streptomycetaceae</taxon>
        <taxon>Streptomyces</taxon>
    </lineage>
</organism>
<feature type="transmembrane region" description="Helical" evidence="2">
    <location>
        <begin position="158"/>
        <end position="187"/>
    </location>
</feature>
<feature type="compositionally biased region" description="Pro residues" evidence="1">
    <location>
        <begin position="1082"/>
        <end position="1092"/>
    </location>
</feature>
<dbReference type="KEGG" id="smao:CAG99_06365"/>
<keyword evidence="4" id="KW-1185">Reference proteome</keyword>
<evidence type="ECO:0000313" key="4">
    <source>
        <dbReference type="Proteomes" id="UP000194218"/>
    </source>
</evidence>
<feature type="compositionally biased region" description="Basic and acidic residues" evidence="1">
    <location>
        <begin position="2161"/>
        <end position="2170"/>
    </location>
</feature>
<keyword evidence="2" id="KW-0472">Membrane</keyword>
<feature type="region of interest" description="Disordered" evidence="1">
    <location>
        <begin position="2298"/>
        <end position="2320"/>
    </location>
</feature>
<keyword evidence="2" id="KW-1133">Transmembrane helix</keyword>
<accession>A0A1W7CUW5</accession>
<proteinExistence type="predicted"/>
<feature type="region of interest" description="Disordered" evidence="1">
    <location>
        <begin position="1056"/>
        <end position="1192"/>
    </location>
</feature>